<proteinExistence type="predicted"/>
<dbReference type="Proteomes" id="UP001597055">
    <property type="component" value="Unassembled WGS sequence"/>
</dbReference>
<comment type="caution">
    <text evidence="1">The sequence shown here is derived from an EMBL/GenBank/DDBJ whole genome shotgun (WGS) entry which is preliminary data.</text>
</comment>
<evidence type="ECO:0000313" key="1">
    <source>
        <dbReference type="EMBL" id="MFD0791499.1"/>
    </source>
</evidence>
<accession>A0ABW3AL00</accession>
<dbReference type="RefSeq" id="WP_204979257.1">
    <property type="nucleotide sequence ID" value="NZ_JBHTII010000002.1"/>
</dbReference>
<sequence length="161" mass="17687">MTHPEHGGDRHSTAAQLTAAERANEALRLRLMRVPYRQIARSVGYASPASAFRAVERALKNLPRENATALRTQELEALDLAQRTLMPSVLAGHLGAVDRLLKIMDARARIAGLYEINGDSGVEEFKAVLRVWASSIAKAVDAEESLPADSEQITEREETRS</sequence>
<reference evidence="2" key="1">
    <citation type="journal article" date="2019" name="Int. J. Syst. Evol. Microbiol.">
        <title>The Global Catalogue of Microorganisms (GCM) 10K type strain sequencing project: providing services to taxonomists for standard genome sequencing and annotation.</title>
        <authorList>
            <consortium name="The Broad Institute Genomics Platform"/>
            <consortium name="The Broad Institute Genome Sequencing Center for Infectious Disease"/>
            <person name="Wu L."/>
            <person name="Ma J."/>
        </authorList>
    </citation>
    <scope>NUCLEOTIDE SEQUENCE [LARGE SCALE GENOMIC DNA]</scope>
    <source>
        <strain evidence="2">CCUG 54523</strain>
    </source>
</reference>
<gene>
    <name evidence="1" type="ORF">ACFQ0P_13935</name>
</gene>
<dbReference type="EMBL" id="JBHTII010000002">
    <property type="protein sequence ID" value="MFD0791499.1"/>
    <property type="molecule type" value="Genomic_DNA"/>
</dbReference>
<organism evidence="1 2">
    <name type="scientific">Microbacterium insulae</name>
    <dbReference type="NCBI Taxonomy" id="483014"/>
    <lineage>
        <taxon>Bacteria</taxon>
        <taxon>Bacillati</taxon>
        <taxon>Actinomycetota</taxon>
        <taxon>Actinomycetes</taxon>
        <taxon>Micrococcales</taxon>
        <taxon>Microbacteriaceae</taxon>
        <taxon>Microbacterium</taxon>
    </lineage>
</organism>
<protein>
    <submittedName>
        <fullName evidence="1">Uncharacterized protein</fullName>
    </submittedName>
</protein>
<name>A0ABW3AL00_9MICO</name>
<keyword evidence="2" id="KW-1185">Reference proteome</keyword>
<evidence type="ECO:0000313" key="2">
    <source>
        <dbReference type="Proteomes" id="UP001597055"/>
    </source>
</evidence>